<sequence length="65" mass="7401">MSIIPMYLRSISLPYSKSTSQIEQLTRCEPISEEQVKRLCFKAREILIEEANVQPVDSPVTVSCN</sequence>
<dbReference type="Proteomes" id="UP000683000">
    <property type="component" value="Unassembled WGS sequence"/>
</dbReference>
<comment type="caution">
    <text evidence="2">The sequence shown here is derived from an EMBL/GenBank/DDBJ whole genome shotgun (WGS) entry which is preliminary data.</text>
</comment>
<proteinExistence type="predicted"/>
<accession>A0A8I3A6X3</accession>
<dbReference type="PANTHER" id="PTHR45619">
    <property type="entry name" value="SERINE/THREONINE-PROTEIN PHOSPHATASE PP2A-RELATED"/>
    <property type="match status" value="1"/>
</dbReference>
<dbReference type="OrthoDB" id="1930084at2759"/>
<gene>
    <name evidence="2" type="ORF">JVT61DRAFT_6044</name>
</gene>
<evidence type="ECO:0000313" key="2">
    <source>
        <dbReference type="EMBL" id="KAG6373891.1"/>
    </source>
</evidence>
<comment type="catalytic activity">
    <reaction evidence="1">
        <text>O-phospho-L-threonyl-[protein] + H2O = L-threonyl-[protein] + phosphate</text>
        <dbReference type="Rhea" id="RHEA:47004"/>
        <dbReference type="Rhea" id="RHEA-COMP:11060"/>
        <dbReference type="Rhea" id="RHEA-COMP:11605"/>
        <dbReference type="ChEBI" id="CHEBI:15377"/>
        <dbReference type="ChEBI" id="CHEBI:30013"/>
        <dbReference type="ChEBI" id="CHEBI:43474"/>
        <dbReference type="ChEBI" id="CHEBI:61977"/>
        <dbReference type="EC" id="3.1.3.16"/>
    </reaction>
</comment>
<dbReference type="GO" id="GO:0004722">
    <property type="term" value="F:protein serine/threonine phosphatase activity"/>
    <property type="evidence" value="ECO:0007669"/>
    <property type="project" value="UniProtKB-EC"/>
</dbReference>
<dbReference type="AlphaFoldDB" id="A0A8I3A6X3"/>
<organism evidence="2 3">
    <name type="scientific">Boletus reticuloceps</name>
    <dbReference type="NCBI Taxonomy" id="495285"/>
    <lineage>
        <taxon>Eukaryota</taxon>
        <taxon>Fungi</taxon>
        <taxon>Dikarya</taxon>
        <taxon>Basidiomycota</taxon>
        <taxon>Agaricomycotina</taxon>
        <taxon>Agaricomycetes</taxon>
        <taxon>Agaricomycetidae</taxon>
        <taxon>Boletales</taxon>
        <taxon>Boletineae</taxon>
        <taxon>Boletaceae</taxon>
        <taxon>Boletoideae</taxon>
        <taxon>Boletus</taxon>
    </lineage>
</organism>
<protein>
    <submittedName>
        <fullName evidence="2">Uncharacterized protein</fullName>
    </submittedName>
</protein>
<dbReference type="Gene3D" id="3.60.21.10">
    <property type="match status" value="1"/>
</dbReference>
<reference evidence="2" key="1">
    <citation type="submission" date="2021-03" db="EMBL/GenBank/DDBJ databases">
        <title>Evolutionary innovations through gain and loss of genes in the ectomycorrhizal Boletales.</title>
        <authorList>
            <person name="Wu G."/>
            <person name="Miyauchi S."/>
            <person name="Morin E."/>
            <person name="Yang Z.-L."/>
            <person name="Xu J."/>
            <person name="Martin F.M."/>
        </authorList>
    </citation>
    <scope>NUCLEOTIDE SEQUENCE</scope>
    <source>
        <strain evidence="2">BR01</strain>
    </source>
</reference>
<dbReference type="EMBL" id="JAGFBS010000020">
    <property type="protein sequence ID" value="KAG6373891.1"/>
    <property type="molecule type" value="Genomic_DNA"/>
</dbReference>
<evidence type="ECO:0000256" key="1">
    <source>
        <dbReference type="ARBA" id="ARBA00048336"/>
    </source>
</evidence>
<name>A0A8I3A6X3_9AGAM</name>
<dbReference type="InterPro" id="IPR047129">
    <property type="entry name" value="PPA2-like"/>
</dbReference>
<evidence type="ECO:0000313" key="3">
    <source>
        <dbReference type="Proteomes" id="UP000683000"/>
    </source>
</evidence>
<dbReference type="InterPro" id="IPR029052">
    <property type="entry name" value="Metallo-depent_PP-like"/>
</dbReference>
<dbReference type="SUPFAM" id="SSF56300">
    <property type="entry name" value="Metallo-dependent phosphatases"/>
    <property type="match status" value="1"/>
</dbReference>
<keyword evidence="3" id="KW-1185">Reference proteome</keyword>